<name>A0A1B2M0S8_9GAMM</name>
<evidence type="ECO:0000259" key="3">
    <source>
        <dbReference type="Pfam" id="PF13649"/>
    </source>
</evidence>
<dbReference type="InterPro" id="IPR041698">
    <property type="entry name" value="Methyltransf_25"/>
</dbReference>
<dbReference type="Gene3D" id="3.40.50.150">
    <property type="entry name" value="Vaccinia Virus protein VP39"/>
    <property type="match status" value="1"/>
</dbReference>
<dbReference type="GO" id="GO:0008168">
    <property type="term" value="F:methyltransferase activity"/>
    <property type="evidence" value="ECO:0007669"/>
    <property type="project" value="UniProtKB-KW"/>
</dbReference>
<reference evidence="4 5" key="1">
    <citation type="submission" date="2016-08" db="EMBL/GenBank/DDBJ databases">
        <authorList>
            <person name="Seilhamer J.J."/>
        </authorList>
    </citation>
    <scope>NUCLEOTIDE SEQUENCE [LARGE SCALE GENOMIC DNA]</scope>
    <source>
        <strain evidence="4 5">BRTC-1</strain>
    </source>
</reference>
<dbReference type="KEGG" id="ala:BFG52_10735"/>
<protein>
    <recommendedName>
        <fullName evidence="3">Methyltransferase domain-containing protein</fullName>
    </recommendedName>
</protein>
<dbReference type="PANTHER" id="PTHR43861">
    <property type="entry name" value="TRANS-ACONITATE 2-METHYLTRANSFERASE-RELATED"/>
    <property type="match status" value="1"/>
</dbReference>
<dbReference type="RefSeq" id="WP_067555873.1">
    <property type="nucleotide sequence ID" value="NZ_CP016895.1"/>
</dbReference>
<dbReference type="SUPFAM" id="SSF53335">
    <property type="entry name" value="S-adenosyl-L-methionine-dependent methyltransferases"/>
    <property type="match status" value="1"/>
</dbReference>
<dbReference type="Proteomes" id="UP000093391">
    <property type="component" value="Chromosome"/>
</dbReference>
<dbReference type="CDD" id="cd02440">
    <property type="entry name" value="AdoMet_MTases"/>
    <property type="match status" value="1"/>
</dbReference>
<dbReference type="OrthoDB" id="8558926at2"/>
<dbReference type="GO" id="GO:0032259">
    <property type="term" value="P:methylation"/>
    <property type="evidence" value="ECO:0007669"/>
    <property type="project" value="UniProtKB-KW"/>
</dbReference>
<accession>A0A1B2M0S8</accession>
<keyword evidence="5" id="KW-1185">Reference proteome</keyword>
<dbReference type="AlphaFoldDB" id="A0A1B2M0S8"/>
<evidence type="ECO:0000313" key="4">
    <source>
        <dbReference type="EMBL" id="AOA58778.1"/>
    </source>
</evidence>
<evidence type="ECO:0000313" key="5">
    <source>
        <dbReference type="Proteomes" id="UP000093391"/>
    </source>
</evidence>
<gene>
    <name evidence="4" type="ORF">BFG52_10735</name>
</gene>
<dbReference type="PANTHER" id="PTHR43861:SF1">
    <property type="entry name" value="TRANS-ACONITATE 2-METHYLTRANSFERASE"/>
    <property type="match status" value="1"/>
</dbReference>
<evidence type="ECO:0000256" key="2">
    <source>
        <dbReference type="ARBA" id="ARBA00022679"/>
    </source>
</evidence>
<keyword evidence="1" id="KW-0489">Methyltransferase</keyword>
<organism evidence="4 5">
    <name type="scientific">Acinetobacter larvae</name>
    <dbReference type="NCBI Taxonomy" id="1789224"/>
    <lineage>
        <taxon>Bacteria</taxon>
        <taxon>Pseudomonadati</taxon>
        <taxon>Pseudomonadota</taxon>
        <taxon>Gammaproteobacteria</taxon>
        <taxon>Moraxellales</taxon>
        <taxon>Moraxellaceae</taxon>
        <taxon>Acinetobacter</taxon>
    </lineage>
</organism>
<proteinExistence type="predicted"/>
<sequence>MAKDFAHPDVVDQYDQHILKLIPGYHLVHQQIAVLLESYLPQRAHILVVGCGTGYELAALLALQSDWTFTATDLSATMLEKAQAKISAMGQAHRVQFIQADVHQLPADAQFDAALLILVAHFIAHTDKTALFQQIYLRLAAGAILLSYDLMQSPRTEDLSALAKLCQQQGLSAIQSQKMLQRLHDDFYVDDSAVYQQRLLDSGFATVSSYSQVLCYQGFLAQKSR</sequence>
<dbReference type="EMBL" id="CP016895">
    <property type="protein sequence ID" value="AOA58778.1"/>
    <property type="molecule type" value="Genomic_DNA"/>
</dbReference>
<dbReference type="Pfam" id="PF13649">
    <property type="entry name" value="Methyltransf_25"/>
    <property type="match status" value="1"/>
</dbReference>
<dbReference type="InterPro" id="IPR029063">
    <property type="entry name" value="SAM-dependent_MTases_sf"/>
</dbReference>
<feature type="domain" description="Methyltransferase" evidence="3">
    <location>
        <begin position="46"/>
        <end position="140"/>
    </location>
</feature>
<dbReference type="STRING" id="1789224.BFG52_10735"/>
<evidence type="ECO:0000256" key="1">
    <source>
        <dbReference type="ARBA" id="ARBA00022603"/>
    </source>
</evidence>
<keyword evidence="2" id="KW-0808">Transferase</keyword>